<evidence type="ECO:0000313" key="2">
    <source>
        <dbReference type="Proteomes" id="UP001234787"/>
    </source>
</evidence>
<evidence type="ECO:0000313" key="1">
    <source>
        <dbReference type="EMBL" id="GLJ57189.1"/>
    </source>
</evidence>
<comment type="caution">
    <text evidence="1">The sequence shown here is derived from an EMBL/GenBank/DDBJ whole genome shotgun (WGS) entry which is preliminary data.</text>
</comment>
<sequence>MYATKSGGGMQSGVAST</sequence>
<proteinExistence type="predicted"/>
<organism evidence="1 2">
    <name type="scientific">Cryptomeria japonica</name>
    <name type="common">Japanese cedar</name>
    <name type="synonym">Cupressus japonica</name>
    <dbReference type="NCBI Taxonomy" id="3369"/>
    <lineage>
        <taxon>Eukaryota</taxon>
        <taxon>Viridiplantae</taxon>
        <taxon>Streptophyta</taxon>
        <taxon>Embryophyta</taxon>
        <taxon>Tracheophyta</taxon>
        <taxon>Spermatophyta</taxon>
        <taxon>Pinopsida</taxon>
        <taxon>Pinidae</taxon>
        <taxon>Conifers II</taxon>
        <taxon>Cupressales</taxon>
        <taxon>Cupressaceae</taxon>
        <taxon>Cryptomeria</taxon>
    </lineage>
</organism>
<gene>
    <name evidence="1" type="ORF">SUGI_1301540</name>
</gene>
<dbReference type="Proteomes" id="UP001234787">
    <property type="component" value="Unassembled WGS sequence"/>
</dbReference>
<keyword evidence="2" id="KW-1185">Reference proteome</keyword>
<name>A0AAD3RQ15_CRYJA</name>
<protein>
    <submittedName>
        <fullName evidence="1">Uncharacterized protein</fullName>
    </submittedName>
</protein>
<dbReference type="AlphaFoldDB" id="A0AAD3RQ15"/>
<feature type="non-terminal residue" evidence="1">
    <location>
        <position position="17"/>
    </location>
</feature>
<accession>A0AAD3RQ15</accession>
<dbReference type="EMBL" id="BSEH01000087">
    <property type="protein sequence ID" value="GLJ57189.1"/>
    <property type="molecule type" value="Genomic_DNA"/>
</dbReference>
<reference evidence="1" key="1">
    <citation type="submission" date="2022-12" db="EMBL/GenBank/DDBJ databases">
        <title>Chromosome-Level Genome Assembly of Japanese Cedar (Cryptomeriajaponica D. Don).</title>
        <authorList>
            <person name="Fujino T."/>
            <person name="Yamaguchi K."/>
            <person name="Yokoyama T."/>
            <person name="Hamanaka T."/>
            <person name="Harazono Y."/>
            <person name="Kamada H."/>
            <person name="Kobayashi W."/>
            <person name="Ujino-Ihara T."/>
            <person name="Uchiyama K."/>
            <person name="Matsumoto A."/>
            <person name="Izuno A."/>
            <person name="Tsumura Y."/>
            <person name="Toyoda A."/>
            <person name="Shigenobu S."/>
            <person name="Moriguchi Y."/>
            <person name="Ueno S."/>
            <person name="Kasahara M."/>
        </authorList>
    </citation>
    <scope>NUCLEOTIDE SEQUENCE</scope>
</reference>